<feature type="transmembrane region" description="Helical" evidence="1">
    <location>
        <begin position="40"/>
        <end position="60"/>
    </location>
</feature>
<organism evidence="2 3">
    <name type="scientific">Bacillus paralicheniformis</name>
    <dbReference type="NCBI Taxonomy" id="1648923"/>
    <lineage>
        <taxon>Bacteria</taxon>
        <taxon>Bacillati</taxon>
        <taxon>Bacillota</taxon>
        <taxon>Bacilli</taxon>
        <taxon>Bacillales</taxon>
        <taxon>Bacillaceae</taxon>
        <taxon>Bacillus</taxon>
    </lineage>
</organism>
<evidence type="ECO:0008006" key="4">
    <source>
        <dbReference type="Google" id="ProtNLM"/>
    </source>
</evidence>
<feature type="transmembrane region" description="Helical" evidence="1">
    <location>
        <begin position="6"/>
        <end position="28"/>
    </location>
</feature>
<reference evidence="2 3" key="1">
    <citation type="journal article" date="2016" name="Front. Microbiol.">
        <title>High-Level Heat Resistance of Spores of Bacillus amyloliquefaciens and Bacillus licheniformis Results from the Presence of a spoVA Operon in a Tn1546 Transposon.</title>
        <authorList>
            <person name="Berendsen E.M."/>
            <person name="Koning R.A."/>
            <person name="Boekhorst J."/>
            <person name="de Jong A."/>
            <person name="Kuipers O.P."/>
            <person name="Wells-Bennik M.H."/>
        </authorList>
    </citation>
    <scope>NUCLEOTIDE SEQUENCE [LARGE SCALE GENOMIC DNA]</scope>
    <source>
        <strain evidence="2 3">B4121</strain>
    </source>
</reference>
<name>A0A7Z0WX53_9BACI</name>
<gene>
    <name evidence="2" type="ORF">B4121_2912</name>
</gene>
<dbReference type="RefSeq" id="WP_035338455.1">
    <property type="nucleotide sequence ID" value="NZ_AP023088.1"/>
</dbReference>
<accession>A0A7Z0WX53</accession>
<keyword evidence="1" id="KW-0812">Transmembrane</keyword>
<sequence>MEQIVFIVSMLALGATLVTFFGLILNDGLKGVFDLSRKPVKFMAGTFLLYIVTFAIYILINSH</sequence>
<evidence type="ECO:0000313" key="2">
    <source>
        <dbReference type="EMBL" id="OLF91434.1"/>
    </source>
</evidence>
<comment type="caution">
    <text evidence="2">The sequence shown here is derived from an EMBL/GenBank/DDBJ whole genome shotgun (WGS) entry which is preliminary data.</text>
</comment>
<keyword evidence="1" id="KW-1133">Transmembrane helix</keyword>
<dbReference type="AlphaFoldDB" id="A0A7Z0WX53"/>
<protein>
    <recommendedName>
        <fullName evidence="4">Mas-related G-protein coupled receptor member D</fullName>
    </recommendedName>
</protein>
<keyword evidence="1" id="KW-0472">Membrane</keyword>
<dbReference type="Proteomes" id="UP000185604">
    <property type="component" value="Unassembled WGS sequence"/>
</dbReference>
<proteinExistence type="predicted"/>
<dbReference type="EMBL" id="LKPO01000019">
    <property type="protein sequence ID" value="OLF91434.1"/>
    <property type="molecule type" value="Genomic_DNA"/>
</dbReference>
<evidence type="ECO:0000256" key="1">
    <source>
        <dbReference type="SAM" id="Phobius"/>
    </source>
</evidence>
<evidence type="ECO:0000313" key="3">
    <source>
        <dbReference type="Proteomes" id="UP000185604"/>
    </source>
</evidence>